<dbReference type="HOGENOM" id="CLU_2218105_0_0_4"/>
<gene>
    <name evidence="2" type="ordered locus">BURPS1106A_A2573</name>
</gene>
<proteinExistence type="predicted"/>
<dbReference type="Proteomes" id="UP000006738">
    <property type="component" value="Chromosome II"/>
</dbReference>
<dbReference type="AlphaFoldDB" id="A3P8E3"/>
<organism evidence="2 3">
    <name type="scientific">Burkholderia pseudomallei (strain 1106a)</name>
    <dbReference type="NCBI Taxonomy" id="357348"/>
    <lineage>
        <taxon>Bacteria</taxon>
        <taxon>Pseudomonadati</taxon>
        <taxon>Pseudomonadota</taxon>
        <taxon>Betaproteobacteria</taxon>
        <taxon>Burkholderiales</taxon>
        <taxon>Burkholderiaceae</taxon>
        <taxon>Burkholderia</taxon>
        <taxon>pseudomallei group</taxon>
    </lineage>
</organism>
<dbReference type="KEGG" id="bpl:BURPS1106A_A2573"/>
<evidence type="ECO:0000313" key="2">
    <source>
        <dbReference type="EMBL" id="ABN92971.1"/>
    </source>
</evidence>
<sequence length="106" mass="11483">MGCACVRTHAHTRETTAVESGITRRRGARLTTDHACVSGSTRRAHRAPPARARRRLLSASGATATHDTMPISARNAADCAAHCSALPHRNGRHRSERRRRARLAAA</sequence>
<feature type="region of interest" description="Disordered" evidence="1">
    <location>
        <begin position="85"/>
        <end position="106"/>
    </location>
</feature>
<feature type="compositionally biased region" description="Basic residues" evidence="1">
    <location>
        <begin position="89"/>
        <end position="106"/>
    </location>
</feature>
<reference evidence="3" key="1">
    <citation type="submission" date="2007-02" db="EMBL/GenBank/DDBJ databases">
        <authorList>
            <person name="DeShazer D."/>
            <person name="Woods D.E."/>
            <person name="Nierman W.C."/>
        </authorList>
    </citation>
    <scope>NUCLEOTIDE SEQUENCE [LARGE SCALE GENOMIC DNA]</scope>
    <source>
        <strain evidence="3">1106a</strain>
    </source>
</reference>
<name>A3P8E3_BURP0</name>
<evidence type="ECO:0000256" key="1">
    <source>
        <dbReference type="SAM" id="MobiDB-lite"/>
    </source>
</evidence>
<evidence type="ECO:0000313" key="3">
    <source>
        <dbReference type="Proteomes" id="UP000006738"/>
    </source>
</evidence>
<dbReference type="EMBL" id="CP000573">
    <property type="protein sequence ID" value="ABN92971.1"/>
    <property type="molecule type" value="Genomic_DNA"/>
</dbReference>
<accession>A3P8E3</accession>
<protein>
    <submittedName>
        <fullName evidence="2">Uncharacterized protein</fullName>
    </submittedName>
</protein>